<dbReference type="KEGG" id="dpx:DAPPUDRAFT_323802"/>
<dbReference type="AlphaFoldDB" id="E9GZT9"/>
<dbReference type="InParanoid" id="E9GZT9"/>
<feature type="compositionally biased region" description="Acidic residues" evidence="1">
    <location>
        <begin position="1"/>
        <end position="10"/>
    </location>
</feature>
<evidence type="ECO:0000259" key="2">
    <source>
        <dbReference type="Pfam" id="PF10551"/>
    </source>
</evidence>
<dbReference type="InterPro" id="IPR018289">
    <property type="entry name" value="MULE_transposase_dom"/>
</dbReference>
<evidence type="ECO:0000313" key="4">
    <source>
        <dbReference type="Proteomes" id="UP000000305"/>
    </source>
</evidence>
<dbReference type="EMBL" id="GL732579">
    <property type="protein sequence ID" value="EFX74993.1"/>
    <property type="molecule type" value="Genomic_DNA"/>
</dbReference>
<feature type="region of interest" description="Disordered" evidence="1">
    <location>
        <begin position="1"/>
        <end position="23"/>
    </location>
</feature>
<feature type="domain" description="MULE transposase" evidence="2">
    <location>
        <begin position="204"/>
        <end position="299"/>
    </location>
</feature>
<evidence type="ECO:0000313" key="3">
    <source>
        <dbReference type="EMBL" id="EFX74993.1"/>
    </source>
</evidence>
<dbReference type="Pfam" id="PF10551">
    <property type="entry name" value="MULE"/>
    <property type="match status" value="1"/>
</dbReference>
<dbReference type="PANTHER" id="PTHR47160:SF8">
    <property type="entry name" value="MULE TRANSPOSASE DOMAIN-CONTAINING PROTEIN"/>
    <property type="match status" value="1"/>
</dbReference>
<evidence type="ECO:0000256" key="1">
    <source>
        <dbReference type="SAM" id="MobiDB-lite"/>
    </source>
</evidence>
<dbReference type="HOGENOM" id="CLU_477575_0_0_1"/>
<dbReference type="OrthoDB" id="6368175at2759"/>
<dbReference type="eggNOG" id="ENOG502SS3G">
    <property type="taxonomic scope" value="Eukaryota"/>
</dbReference>
<feature type="region of interest" description="Disordered" evidence="1">
    <location>
        <begin position="531"/>
        <end position="571"/>
    </location>
</feature>
<proteinExistence type="predicted"/>
<dbReference type="OMA" id="HTYISES"/>
<gene>
    <name evidence="3" type="ORF">DAPPUDRAFT_323802</name>
</gene>
<dbReference type="Proteomes" id="UP000000305">
    <property type="component" value="Unassembled WGS sequence"/>
</dbReference>
<sequence length="571" mass="66777">MNAEQFEEDDHPQVEKVKATRSNGNRYNSSRGFIYHFQKATLSDEVFICINQKRTKGNCNARIRKDTETGEFRKDGHHAHNHSPELDQQRHVAFVNACAVEACISRNPPREIFDRIRRGYPGLLVTYNDAMQRRIQRTKCSMQPRIPKTIGEAYELLMQHPEYTDAFEGGEFFKGRVQSSDGGEAFVFISPKLLPEMSNTTELQADGTFDSLTSLFKQLFTLHISRFGKVYPFAFVLMTKKTRELYDTVFEKILSVYDELYPDVYLNVERLISDFERAIQDSCKQAFMGCECVGCWFHYGQAIWRKLQKYGLQCSYRTRKQVRQIIKELIALALLPADDILRGFQNIKTHYRRSLLQESAEIQAAIKRLMDYVYNFWIDDVTPEAFSVFGLLNRTNNLVEAWHRWFNKRCRGSHLNFWDFTYALKVSENSKMRDYFAEAILGDDHRRRKTPYQRQRERNISNNERVYRKGQKSMDDVRKFLETARMFIEPDLSAPVENEQDDVQPEGDQLHIGPAQNEVPRRRQRFLVGTPQLFEPADEPVDPEVPRPAVRGCQRGRQIVEPRPAANDVRE</sequence>
<accession>E9GZT9</accession>
<name>E9GZT9_DAPPU</name>
<organism evidence="3 4">
    <name type="scientific">Daphnia pulex</name>
    <name type="common">Water flea</name>
    <dbReference type="NCBI Taxonomy" id="6669"/>
    <lineage>
        <taxon>Eukaryota</taxon>
        <taxon>Metazoa</taxon>
        <taxon>Ecdysozoa</taxon>
        <taxon>Arthropoda</taxon>
        <taxon>Crustacea</taxon>
        <taxon>Branchiopoda</taxon>
        <taxon>Diplostraca</taxon>
        <taxon>Cladocera</taxon>
        <taxon>Anomopoda</taxon>
        <taxon>Daphniidae</taxon>
        <taxon>Daphnia</taxon>
    </lineage>
</organism>
<keyword evidence="4" id="KW-1185">Reference proteome</keyword>
<reference evidence="3 4" key="1">
    <citation type="journal article" date="2011" name="Science">
        <title>The ecoresponsive genome of Daphnia pulex.</title>
        <authorList>
            <person name="Colbourne J.K."/>
            <person name="Pfrender M.E."/>
            <person name="Gilbert D."/>
            <person name="Thomas W.K."/>
            <person name="Tucker A."/>
            <person name="Oakley T.H."/>
            <person name="Tokishita S."/>
            <person name="Aerts A."/>
            <person name="Arnold G.J."/>
            <person name="Basu M.K."/>
            <person name="Bauer D.J."/>
            <person name="Caceres C.E."/>
            <person name="Carmel L."/>
            <person name="Casola C."/>
            <person name="Choi J.H."/>
            <person name="Detter J.C."/>
            <person name="Dong Q."/>
            <person name="Dusheyko S."/>
            <person name="Eads B.D."/>
            <person name="Frohlich T."/>
            <person name="Geiler-Samerotte K.A."/>
            <person name="Gerlach D."/>
            <person name="Hatcher P."/>
            <person name="Jogdeo S."/>
            <person name="Krijgsveld J."/>
            <person name="Kriventseva E.V."/>
            <person name="Kultz D."/>
            <person name="Laforsch C."/>
            <person name="Lindquist E."/>
            <person name="Lopez J."/>
            <person name="Manak J.R."/>
            <person name="Muller J."/>
            <person name="Pangilinan J."/>
            <person name="Patwardhan R.P."/>
            <person name="Pitluck S."/>
            <person name="Pritham E.J."/>
            <person name="Rechtsteiner A."/>
            <person name="Rho M."/>
            <person name="Rogozin I.B."/>
            <person name="Sakarya O."/>
            <person name="Salamov A."/>
            <person name="Schaack S."/>
            <person name="Shapiro H."/>
            <person name="Shiga Y."/>
            <person name="Skalitzky C."/>
            <person name="Smith Z."/>
            <person name="Souvorov A."/>
            <person name="Sung W."/>
            <person name="Tang Z."/>
            <person name="Tsuchiya D."/>
            <person name="Tu H."/>
            <person name="Vos H."/>
            <person name="Wang M."/>
            <person name="Wolf Y.I."/>
            <person name="Yamagata H."/>
            <person name="Yamada T."/>
            <person name="Ye Y."/>
            <person name="Shaw J.R."/>
            <person name="Andrews J."/>
            <person name="Crease T.J."/>
            <person name="Tang H."/>
            <person name="Lucas S.M."/>
            <person name="Robertson H.M."/>
            <person name="Bork P."/>
            <person name="Koonin E.V."/>
            <person name="Zdobnov E.M."/>
            <person name="Grigoriev I.V."/>
            <person name="Lynch M."/>
            <person name="Boore J.L."/>
        </authorList>
    </citation>
    <scope>NUCLEOTIDE SEQUENCE [LARGE SCALE GENOMIC DNA]</scope>
</reference>
<dbReference type="PANTHER" id="PTHR47160">
    <property type="entry name" value="PUTATIVE-RELATED"/>
    <property type="match status" value="1"/>
</dbReference>
<dbReference type="STRING" id="6669.E9GZT9"/>
<protein>
    <recommendedName>
        <fullName evidence="2">MULE transposase domain-containing protein</fullName>
    </recommendedName>
</protein>